<name>A0A0E9VWJ3_ANGAN</name>
<proteinExistence type="predicted"/>
<evidence type="ECO:0000313" key="1">
    <source>
        <dbReference type="EMBL" id="JAH82426.1"/>
    </source>
</evidence>
<protein>
    <submittedName>
        <fullName evidence="1">Uncharacterized protein</fullName>
    </submittedName>
</protein>
<sequence>MVRVPTLGK</sequence>
<accession>A0A0E9VWJ3</accession>
<reference evidence="1" key="1">
    <citation type="submission" date="2014-11" db="EMBL/GenBank/DDBJ databases">
        <authorList>
            <person name="Amaro Gonzalez C."/>
        </authorList>
    </citation>
    <scope>NUCLEOTIDE SEQUENCE</scope>
</reference>
<organism evidence="1">
    <name type="scientific">Anguilla anguilla</name>
    <name type="common">European freshwater eel</name>
    <name type="synonym">Muraena anguilla</name>
    <dbReference type="NCBI Taxonomy" id="7936"/>
    <lineage>
        <taxon>Eukaryota</taxon>
        <taxon>Metazoa</taxon>
        <taxon>Chordata</taxon>
        <taxon>Craniata</taxon>
        <taxon>Vertebrata</taxon>
        <taxon>Euteleostomi</taxon>
        <taxon>Actinopterygii</taxon>
        <taxon>Neopterygii</taxon>
        <taxon>Teleostei</taxon>
        <taxon>Anguilliformes</taxon>
        <taxon>Anguillidae</taxon>
        <taxon>Anguilla</taxon>
    </lineage>
</organism>
<dbReference type="EMBL" id="GBXM01026151">
    <property type="protein sequence ID" value="JAH82426.1"/>
    <property type="molecule type" value="Transcribed_RNA"/>
</dbReference>
<reference evidence="1" key="2">
    <citation type="journal article" date="2015" name="Fish Shellfish Immunol.">
        <title>Early steps in the European eel (Anguilla anguilla)-Vibrio vulnificus interaction in the gills: Role of the RtxA13 toxin.</title>
        <authorList>
            <person name="Callol A."/>
            <person name="Pajuelo D."/>
            <person name="Ebbesson L."/>
            <person name="Teles M."/>
            <person name="MacKenzie S."/>
            <person name="Amaro C."/>
        </authorList>
    </citation>
    <scope>NUCLEOTIDE SEQUENCE</scope>
</reference>